<dbReference type="EMBL" id="QJPH01000383">
    <property type="protein sequence ID" value="PZN75529.1"/>
    <property type="molecule type" value="Genomic_DNA"/>
</dbReference>
<name>A0A2W4QZT1_9GAMM</name>
<evidence type="ECO:0000313" key="3">
    <source>
        <dbReference type="Proteomes" id="UP000249396"/>
    </source>
</evidence>
<sequence length="80" mass="7853">MKSVLIALSATLLMLGAISDAQAVVCANGVRGAGCAGVNGAVAVPKGPVVVRPPVAAPRAPVVVAPKPHCAMVNGRTVCR</sequence>
<keyword evidence="1" id="KW-0732">Signal</keyword>
<dbReference type="Proteomes" id="UP000249396">
    <property type="component" value="Unassembled WGS sequence"/>
</dbReference>
<proteinExistence type="predicted"/>
<organism evidence="2 3">
    <name type="scientific">Candidatus Methylumidiphilus alinenensis</name>
    <dbReference type="NCBI Taxonomy" id="2202197"/>
    <lineage>
        <taxon>Bacteria</taxon>
        <taxon>Pseudomonadati</taxon>
        <taxon>Pseudomonadota</taxon>
        <taxon>Gammaproteobacteria</taxon>
        <taxon>Methylococcales</taxon>
        <taxon>Candidatus Methylumidiphilus</taxon>
    </lineage>
</organism>
<feature type="signal peptide" evidence="1">
    <location>
        <begin position="1"/>
        <end position="23"/>
    </location>
</feature>
<evidence type="ECO:0000256" key="1">
    <source>
        <dbReference type="SAM" id="SignalP"/>
    </source>
</evidence>
<feature type="chain" id="PRO_5016108833" evidence="1">
    <location>
        <begin position="24"/>
        <end position="80"/>
    </location>
</feature>
<dbReference type="AlphaFoldDB" id="A0A2W4QZT1"/>
<comment type="caution">
    <text evidence="2">The sequence shown here is derived from an EMBL/GenBank/DDBJ whole genome shotgun (WGS) entry which is preliminary data.</text>
</comment>
<accession>A0A2W4QZT1</accession>
<evidence type="ECO:0000313" key="2">
    <source>
        <dbReference type="EMBL" id="PZN75529.1"/>
    </source>
</evidence>
<reference evidence="2 3" key="1">
    <citation type="journal article" date="2018" name="Aquat. Microb. Ecol.">
        <title>Gammaproteobacterial methanotrophs dominate.</title>
        <authorList>
            <person name="Rissanen A.J."/>
            <person name="Saarenheimo J."/>
            <person name="Tiirola M."/>
            <person name="Peura S."/>
            <person name="Aalto S.L."/>
            <person name="Karvinen A."/>
            <person name="Nykanen H."/>
        </authorList>
    </citation>
    <scope>NUCLEOTIDE SEQUENCE [LARGE SCALE GENOMIC DNA]</scope>
    <source>
        <strain evidence="2">AMbin10</strain>
    </source>
</reference>
<protein>
    <submittedName>
        <fullName evidence="2">Uncharacterized protein</fullName>
    </submittedName>
</protein>
<gene>
    <name evidence="2" type="ORF">DM484_18665</name>
</gene>